<keyword evidence="1" id="KW-0175">Coiled coil</keyword>
<dbReference type="EMBL" id="JAVFHQ010000068">
    <property type="protein sequence ID" value="KAK4540408.1"/>
    <property type="molecule type" value="Genomic_DNA"/>
</dbReference>
<feature type="compositionally biased region" description="Low complexity" evidence="2">
    <location>
        <begin position="389"/>
        <end position="403"/>
    </location>
</feature>
<organism evidence="4 5">
    <name type="scientific">Oleoguttula mirabilis</name>
    <dbReference type="NCBI Taxonomy" id="1507867"/>
    <lineage>
        <taxon>Eukaryota</taxon>
        <taxon>Fungi</taxon>
        <taxon>Dikarya</taxon>
        <taxon>Ascomycota</taxon>
        <taxon>Pezizomycotina</taxon>
        <taxon>Dothideomycetes</taxon>
        <taxon>Dothideomycetidae</taxon>
        <taxon>Mycosphaerellales</taxon>
        <taxon>Teratosphaeriaceae</taxon>
        <taxon>Oleoguttula</taxon>
    </lineage>
</organism>
<keyword evidence="5" id="KW-1185">Reference proteome</keyword>
<feature type="domain" description="WKF" evidence="3">
    <location>
        <begin position="245"/>
        <end position="308"/>
    </location>
</feature>
<evidence type="ECO:0000256" key="1">
    <source>
        <dbReference type="SAM" id="Coils"/>
    </source>
</evidence>
<feature type="compositionally biased region" description="Basic and acidic residues" evidence="2">
    <location>
        <begin position="80"/>
        <end position="91"/>
    </location>
</feature>
<feature type="compositionally biased region" description="Polar residues" evidence="2">
    <location>
        <begin position="221"/>
        <end position="231"/>
    </location>
</feature>
<evidence type="ECO:0000259" key="3">
    <source>
        <dbReference type="Pfam" id="PF10180"/>
    </source>
</evidence>
<feature type="region of interest" description="Disordered" evidence="2">
    <location>
        <begin position="1"/>
        <end position="241"/>
    </location>
</feature>
<evidence type="ECO:0000313" key="4">
    <source>
        <dbReference type="EMBL" id="KAK4540408.1"/>
    </source>
</evidence>
<evidence type="ECO:0000313" key="5">
    <source>
        <dbReference type="Proteomes" id="UP001324427"/>
    </source>
</evidence>
<evidence type="ECO:0000256" key="2">
    <source>
        <dbReference type="SAM" id="MobiDB-lite"/>
    </source>
</evidence>
<dbReference type="Proteomes" id="UP001324427">
    <property type="component" value="Unassembled WGS sequence"/>
</dbReference>
<feature type="compositionally biased region" description="Polar residues" evidence="2">
    <location>
        <begin position="92"/>
        <end position="105"/>
    </location>
</feature>
<feature type="coiled-coil region" evidence="1">
    <location>
        <begin position="354"/>
        <end position="381"/>
    </location>
</feature>
<feature type="compositionally biased region" description="Basic residues" evidence="2">
    <location>
        <begin position="203"/>
        <end position="212"/>
    </location>
</feature>
<feature type="region of interest" description="Disordered" evidence="2">
    <location>
        <begin position="389"/>
        <end position="452"/>
    </location>
</feature>
<proteinExistence type="predicted"/>
<dbReference type="Pfam" id="PF10180">
    <property type="entry name" value="WKF"/>
    <property type="match status" value="1"/>
</dbReference>
<dbReference type="PANTHER" id="PTHR22306">
    <property type="entry name" value="CHROMOSOME 7 OPEN READING FRAME 50"/>
    <property type="match status" value="1"/>
</dbReference>
<feature type="compositionally biased region" description="Basic and acidic residues" evidence="2">
    <location>
        <begin position="49"/>
        <end position="65"/>
    </location>
</feature>
<feature type="compositionally biased region" description="Low complexity" evidence="2">
    <location>
        <begin position="438"/>
        <end position="452"/>
    </location>
</feature>
<name>A0AAV9J6U0_9PEZI</name>
<dbReference type="AlphaFoldDB" id="A0AAV9J6U0"/>
<protein>
    <recommendedName>
        <fullName evidence="3">WKF domain-containing protein</fullName>
    </recommendedName>
</protein>
<dbReference type="PANTHER" id="PTHR22306:SF2">
    <property type="entry name" value="CHROMOSOME 7 OPEN READING FRAME 50"/>
    <property type="match status" value="1"/>
</dbReference>
<comment type="caution">
    <text evidence="4">The sequence shown here is derived from an EMBL/GenBank/DDBJ whole genome shotgun (WGS) entry which is preliminary data.</text>
</comment>
<gene>
    <name evidence="4" type="ORF">LTR36_009265</name>
</gene>
<feature type="compositionally biased region" description="Basic and acidic residues" evidence="2">
    <location>
        <begin position="176"/>
        <end position="186"/>
    </location>
</feature>
<sequence>MSASISPAQTVTTKQHVPAWKRIGLKLKYAKDTAEESTLGREQPVQESLGRDPEPKAFKRHRSEDGESGQSPNLAKKRKTLAESAREDEPQTTKPPLTSTTSVPAQITPAVPAVRGTGEADPAQRGRHTKLTTEHESAQTTPQQEKSGRPAATIRRKSVAFTPDTKADDGFSAQRIFKEGPSDEPPHSAAQEPEPASPSISKSTKKEKKRSKQQQLSSGSEASPTVQTAQPSEKPEIKEDPEYVRYLQQYHLDKANWKFNKNKQKDLLKNLFNVYRIAPEHDQALLAYIAGLQGAAAQRRIIEDAEDVLKKLLEKQERGAEIGGMDSLAARKAAYGTALQREIDKVERSGAGRSEYDEQQLQEIRRDIEQAKRAEAVLAELLTRELGATTSQQNSSVGQSQSTRTSFMDAVPATTTVEASTPITKPKRKKRKTRTEVSSSESSSSSSESEGE</sequence>
<feature type="compositionally biased region" description="Polar residues" evidence="2">
    <location>
        <begin position="413"/>
        <end position="423"/>
    </location>
</feature>
<reference evidence="4 5" key="1">
    <citation type="submission" date="2021-11" db="EMBL/GenBank/DDBJ databases">
        <title>Black yeast isolated from Biological Soil Crust.</title>
        <authorList>
            <person name="Kurbessoian T."/>
        </authorList>
    </citation>
    <scope>NUCLEOTIDE SEQUENCE [LARGE SCALE GENOMIC DNA]</scope>
    <source>
        <strain evidence="4 5">CCFEE 5522</strain>
    </source>
</reference>
<dbReference type="InterPro" id="IPR019327">
    <property type="entry name" value="WKF"/>
</dbReference>
<feature type="compositionally biased region" description="Polar residues" evidence="2">
    <location>
        <begin position="1"/>
        <end position="15"/>
    </location>
</feature>
<accession>A0AAV9J6U0</accession>